<organism evidence="1 2">
    <name type="scientific">Tardiphaga robiniae</name>
    <dbReference type="NCBI Taxonomy" id="943830"/>
    <lineage>
        <taxon>Bacteria</taxon>
        <taxon>Pseudomonadati</taxon>
        <taxon>Pseudomonadota</taxon>
        <taxon>Alphaproteobacteria</taxon>
        <taxon>Hyphomicrobiales</taxon>
        <taxon>Nitrobacteraceae</taxon>
        <taxon>Tardiphaga</taxon>
    </lineage>
</organism>
<keyword evidence="2" id="KW-1185">Reference proteome</keyword>
<evidence type="ECO:0000313" key="2">
    <source>
        <dbReference type="Proteomes" id="UP000076574"/>
    </source>
</evidence>
<dbReference type="EMBL" id="LVYV01000008">
    <property type="protein sequence ID" value="KZD23826.1"/>
    <property type="molecule type" value="Genomic_DNA"/>
</dbReference>
<accession>A0A163ZSY4</accession>
<gene>
    <name evidence="1" type="ORF">A4A58_26160</name>
</gene>
<evidence type="ECO:0000313" key="1">
    <source>
        <dbReference type="EMBL" id="KZD23826.1"/>
    </source>
</evidence>
<proteinExistence type="predicted"/>
<dbReference type="AlphaFoldDB" id="A0A163ZSY4"/>
<name>A0A163ZSY4_9BRAD</name>
<dbReference type="Proteomes" id="UP000076574">
    <property type="component" value="Unassembled WGS sequence"/>
</dbReference>
<comment type="caution">
    <text evidence="1">The sequence shown here is derived from an EMBL/GenBank/DDBJ whole genome shotgun (WGS) entry which is preliminary data.</text>
</comment>
<protein>
    <submittedName>
        <fullName evidence="1">Uncharacterized protein</fullName>
    </submittedName>
</protein>
<sequence length="74" mass="8376">MFGAESAGLDPFRARANAPLLATNRLMALTVTSNTPFRKDARREEVWLAIDMWSDIGRSFGKFNSIAMLKRDDR</sequence>
<reference evidence="1 2" key="1">
    <citation type="submission" date="2016-03" db="EMBL/GenBank/DDBJ databases">
        <title>Microsymbionts genomes from the relict species Vavilovia formosa (Stev.) Fed.</title>
        <authorList>
            <person name="Kopat V."/>
            <person name="Chirak E."/>
            <person name="Kimeklis A."/>
            <person name="Andronov E."/>
        </authorList>
    </citation>
    <scope>NUCLEOTIDE SEQUENCE [LARGE SCALE GENOMIC DNA]</scope>
    <source>
        <strain evidence="1 2">Vaf07</strain>
    </source>
</reference>